<accession>A0A645BWL5</accession>
<comment type="caution">
    <text evidence="1">The sequence shown here is derived from an EMBL/GenBank/DDBJ whole genome shotgun (WGS) entry which is preliminary data.</text>
</comment>
<dbReference type="AlphaFoldDB" id="A0A645BWL5"/>
<sequence>MAWDVMGGVARRAWARNPHSIETSMEYNERHKNTDHITLPYITDNNLISKVVEKVLKK</sequence>
<name>A0A645BWL5_9ZZZZ</name>
<evidence type="ECO:0008006" key="2">
    <source>
        <dbReference type="Google" id="ProtNLM"/>
    </source>
</evidence>
<reference evidence="1" key="1">
    <citation type="submission" date="2019-08" db="EMBL/GenBank/DDBJ databases">
        <authorList>
            <person name="Kucharzyk K."/>
            <person name="Murdoch R.W."/>
            <person name="Higgins S."/>
            <person name="Loffler F."/>
        </authorList>
    </citation>
    <scope>NUCLEOTIDE SEQUENCE</scope>
</reference>
<dbReference type="SUPFAM" id="SSF111326">
    <property type="entry name" value="Urocanase"/>
    <property type="match status" value="1"/>
</dbReference>
<organism evidence="1">
    <name type="scientific">bioreactor metagenome</name>
    <dbReference type="NCBI Taxonomy" id="1076179"/>
    <lineage>
        <taxon>unclassified sequences</taxon>
        <taxon>metagenomes</taxon>
        <taxon>ecological metagenomes</taxon>
    </lineage>
</organism>
<evidence type="ECO:0000313" key="1">
    <source>
        <dbReference type="EMBL" id="MPM69498.1"/>
    </source>
</evidence>
<dbReference type="EMBL" id="VSSQ01022911">
    <property type="protein sequence ID" value="MPM69498.1"/>
    <property type="molecule type" value="Genomic_DNA"/>
</dbReference>
<protein>
    <recommendedName>
        <fullName evidence="2">Urocanate hydratase</fullName>
    </recommendedName>
</protein>
<proteinExistence type="predicted"/>
<gene>
    <name evidence="1" type="ORF">SDC9_116443</name>
</gene>
<dbReference type="InterPro" id="IPR036190">
    <property type="entry name" value="Urocanase_sf"/>
</dbReference>